<dbReference type="PROSITE" id="PS50929">
    <property type="entry name" value="ABC_TM1F"/>
    <property type="match status" value="1"/>
</dbReference>
<dbReference type="InterPro" id="IPR036640">
    <property type="entry name" value="ABC1_TM_sf"/>
</dbReference>
<evidence type="ECO:0000313" key="13">
    <source>
        <dbReference type="Proteomes" id="UP000593737"/>
    </source>
</evidence>
<organism evidence="12 13">
    <name type="scientific">Candidatus Nitrospira kreftii</name>
    <dbReference type="NCBI Taxonomy" id="2652173"/>
    <lineage>
        <taxon>Bacteria</taxon>
        <taxon>Pseudomonadati</taxon>
        <taxon>Nitrospirota</taxon>
        <taxon>Nitrospiria</taxon>
        <taxon>Nitrospirales</taxon>
        <taxon>Nitrospiraceae</taxon>
        <taxon>Nitrospira</taxon>
    </lineage>
</organism>
<dbReference type="PANTHER" id="PTHR24221">
    <property type="entry name" value="ATP-BINDING CASSETTE SUB-FAMILY B"/>
    <property type="match status" value="1"/>
</dbReference>
<keyword evidence="4 9" id="KW-0812">Transmembrane</keyword>
<comment type="subcellular location">
    <subcellularLocation>
        <location evidence="1">Cell membrane</location>
        <topology evidence="1">Multi-pass membrane protein</topology>
    </subcellularLocation>
</comment>
<dbReference type="InterPro" id="IPR011527">
    <property type="entry name" value="ABC1_TM_dom"/>
</dbReference>
<dbReference type="SUPFAM" id="SSF52540">
    <property type="entry name" value="P-loop containing nucleoside triphosphate hydrolases"/>
    <property type="match status" value="1"/>
</dbReference>
<proteinExistence type="predicted"/>
<reference evidence="12 13" key="1">
    <citation type="journal article" date="2020" name="ISME J.">
        <title>Enrichment and physiological characterization of a novel comammox Nitrospira indicates ammonium inhibition of complete nitrification.</title>
        <authorList>
            <person name="Sakoula D."/>
            <person name="Koch H."/>
            <person name="Frank J."/>
            <person name="Jetten M.S.M."/>
            <person name="van Kessel M.A.H.J."/>
            <person name="Lucker S."/>
        </authorList>
    </citation>
    <scope>NUCLEOTIDE SEQUENCE [LARGE SCALE GENOMIC DNA]</scope>
    <source>
        <strain evidence="12">Comreactor17</strain>
    </source>
</reference>
<dbReference type="InterPro" id="IPR039421">
    <property type="entry name" value="Type_1_exporter"/>
</dbReference>
<dbReference type="InterPro" id="IPR027417">
    <property type="entry name" value="P-loop_NTPase"/>
</dbReference>
<dbReference type="EMBL" id="CP047423">
    <property type="protein sequence ID" value="QPD06165.1"/>
    <property type="molecule type" value="Genomic_DNA"/>
</dbReference>
<dbReference type="PROSITE" id="PS50893">
    <property type="entry name" value="ABC_TRANSPORTER_2"/>
    <property type="match status" value="1"/>
</dbReference>
<evidence type="ECO:0000256" key="5">
    <source>
        <dbReference type="ARBA" id="ARBA00022741"/>
    </source>
</evidence>
<evidence type="ECO:0000259" key="10">
    <source>
        <dbReference type="PROSITE" id="PS50893"/>
    </source>
</evidence>
<evidence type="ECO:0000256" key="8">
    <source>
        <dbReference type="ARBA" id="ARBA00023136"/>
    </source>
</evidence>
<dbReference type="AlphaFoldDB" id="A0A7S8J2B7"/>
<protein>
    <recommendedName>
        <fullName evidence="14">ABC transporter ATP-binding protein</fullName>
    </recommendedName>
</protein>
<evidence type="ECO:0000256" key="7">
    <source>
        <dbReference type="ARBA" id="ARBA00022989"/>
    </source>
</evidence>
<dbReference type="FunFam" id="3.40.50.300:FF:000221">
    <property type="entry name" value="Multidrug ABC transporter ATP-binding protein"/>
    <property type="match status" value="1"/>
</dbReference>
<evidence type="ECO:0008006" key="14">
    <source>
        <dbReference type="Google" id="ProtNLM"/>
    </source>
</evidence>
<dbReference type="SUPFAM" id="SSF90123">
    <property type="entry name" value="ABC transporter transmembrane region"/>
    <property type="match status" value="1"/>
</dbReference>
<keyword evidence="5" id="KW-0547">Nucleotide-binding</keyword>
<accession>A0A7S8J2B7</accession>
<evidence type="ECO:0000259" key="11">
    <source>
        <dbReference type="PROSITE" id="PS50929"/>
    </source>
</evidence>
<dbReference type="InterPro" id="IPR003439">
    <property type="entry name" value="ABC_transporter-like_ATP-bd"/>
</dbReference>
<dbReference type="GO" id="GO:0005524">
    <property type="term" value="F:ATP binding"/>
    <property type="evidence" value="ECO:0007669"/>
    <property type="project" value="UniProtKB-KW"/>
</dbReference>
<keyword evidence="8 9" id="KW-0472">Membrane</keyword>
<feature type="transmembrane region" description="Helical" evidence="9">
    <location>
        <begin position="178"/>
        <end position="198"/>
    </location>
</feature>
<dbReference type="KEGG" id="nkf:Nkreftii_003939"/>
<keyword evidence="7 9" id="KW-1133">Transmembrane helix</keyword>
<evidence type="ECO:0000256" key="1">
    <source>
        <dbReference type="ARBA" id="ARBA00004651"/>
    </source>
</evidence>
<gene>
    <name evidence="12" type="ORF">Nkreftii_003939</name>
</gene>
<keyword evidence="3" id="KW-1003">Cell membrane</keyword>
<evidence type="ECO:0000256" key="6">
    <source>
        <dbReference type="ARBA" id="ARBA00022840"/>
    </source>
</evidence>
<name>A0A7S8J2B7_9BACT</name>
<feature type="domain" description="ABC transmembrane type-1" evidence="11">
    <location>
        <begin position="59"/>
        <end position="330"/>
    </location>
</feature>
<feature type="transmembrane region" description="Helical" evidence="9">
    <location>
        <begin position="21"/>
        <end position="48"/>
    </location>
</feature>
<evidence type="ECO:0000256" key="9">
    <source>
        <dbReference type="SAM" id="Phobius"/>
    </source>
</evidence>
<keyword evidence="2" id="KW-0813">Transport</keyword>
<dbReference type="GO" id="GO:0034040">
    <property type="term" value="F:ATPase-coupled lipid transmembrane transporter activity"/>
    <property type="evidence" value="ECO:0007669"/>
    <property type="project" value="TreeGrafter"/>
</dbReference>
<evidence type="ECO:0000256" key="4">
    <source>
        <dbReference type="ARBA" id="ARBA00022692"/>
    </source>
</evidence>
<evidence type="ECO:0000256" key="3">
    <source>
        <dbReference type="ARBA" id="ARBA00022475"/>
    </source>
</evidence>
<dbReference type="GO" id="GO:0005886">
    <property type="term" value="C:plasma membrane"/>
    <property type="evidence" value="ECO:0007669"/>
    <property type="project" value="UniProtKB-SubCell"/>
</dbReference>
<dbReference type="SMART" id="SM00382">
    <property type="entry name" value="AAA"/>
    <property type="match status" value="1"/>
</dbReference>
<evidence type="ECO:0000256" key="2">
    <source>
        <dbReference type="ARBA" id="ARBA00022448"/>
    </source>
</evidence>
<dbReference type="GO" id="GO:0140359">
    <property type="term" value="F:ABC-type transporter activity"/>
    <property type="evidence" value="ECO:0007669"/>
    <property type="project" value="InterPro"/>
</dbReference>
<dbReference type="Pfam" id="PF00664">
    <property type="entry name" value="ABC_membrane"/>
    <property type="match status" value="1"/>
</dbReference>
<dbReference type="Gene3D" id="3.40.50.300">
    <property type="entry name" value="P-loop containing nucleotide triphosphate hydrolases"/>
    <property type="match status" value="1"/>
</dbReference>
<sequence>MWRLINRLRALLNARERRLSYALLGLMVLDGLTGALGVSSILPFMAVVGNPDLIHTNPWLRHLFTWLEFESSDTFLIGLGSAAFVIMVCSNAVALASSSAILWFSHNLGHSLSTQILSSYVRQPYTYYLEHNSSNLVMNCTDDVNRLIQGVIVPILQAIAKIITGMSILLLVMWVDPWLAVLFGTVLGVLYVVVFQAIRHRVTSLGRASKAANRERFRLATEILSGIKELKILGQDEAYQDRFAQHAALYANNQWMSAAMSQAPRYVIESIAFGSVILLVIYLLATHQDLKEALPLMALYAFTGYRLLPAFQQIFGSATTVRFNVSSLEAVEDKLKTLVKAPKVKVMPKRPASEDIGPLQQEITLKDMVFQYPNATAPLINNLNLSIQSNTTVAIVGSSGGGKTTVVDIILGLLEPQDGSLLVDGIPITSRNVTSWQKHLGYVPQYIYLADDTLAANIAFGVASRDLDLDRVEHAAHIANLHEFVAGELPNGYKTMVGERGVRLSGGQRQRIGIARAVYSDPDVLILDEATSALDSLTEDTVTDAIRGIFQEKTIIMIAHRLRTVRQADIIYLLENGSITDRGTYADLLDKNEVFRSMAHGRT</sequence>
<feature type="transmembrane region" description="Helical" evidence="9">
    <location>
        <begin position="151"/>
        <end position="172"/>
    </location>
</feature>
<dbReference type="Pfam" id="PF00005">
    <property type="entry name" value="ABC_tran"/>
    <property type="match status" value="1"/>
</dbReference>
<dbReference type="Gene3D" id="1.20.1560.10">
    <property type="entry name" value="ABC transporter type 1, transmembrane domain"/>
    <property type="match status" value="1"/>
</dbReference>
<dbReference type="PROSITE" id="PS00211">
    <property type="entry name" value="ABC_TRANSPORTER_1"/>
    <property type="match status" value="1"/>
</dbReference>
<dbReference type="Proteomes" id="UP000593737">
    <property type="component" value="Chromosome"/>
</dbReference>
<keyword evidence="6" id="KW-0067">ATP-binding</keyword>
<evidence type="ECO:0000313" key="12">
    <source>
        <dbReference type="EMBL" id="QPD06165.1"/>
    </source>
</evidence>
<feature type="domain" description="ABC transporter" evidence="10">
    <location>
        <begin position="363"/>
        <end position="601"/>
    </location>
</feature>
<feature type="transmembrane region" description="Helical" evidence="9">
    <location>
        <begin position="75"/>
        <end position="104"/>
    </location>
</feature>
<dbReference type="GO" id="GO:0016887">
    <property type="term" value="F:ATP hydrolysis activity"/>
    <property type="evidence" value="ECO:0007669"/>
    <property type="project" value="InterPro"/>
</dbReference>
<feature type="transmembrane region" description="Helical" evidence="9">
    <location>
        <begin position="266"/>
        <end position="285"/>
    </location>
</feature>
<dbReference type="InterPro" id="IPR017871">
    <property type="entry name" value="ABC_transporter-like_CS"/>
</dbReference>
<dbReference type="PANTHER" id="PTHR24221:SF654">
    <property type="entry name" value="ATP-BINDING CASSETTE SUB-FAMILY B MEMBER 6"/>
    <property type="match status" value="1"/>
</dbReference>
<dbReference type="InterPro" id="IPR003593">
    <property type="entry name" value="AAA+_ATPase"/>
</dbReference>